<sequence>MDKRGTGHINRVYRGGAGMARAYFGLARWGITLILPESLPAFQEIVIADRRMNRGEQLAALAVKICEAIFREKYMIHFGV</sequence>
<gene>
    <name evidence="1" type="ORF">CLOBOL_04605</name>
</gene>
<evidence type="ECO:0000313" key="1">
    <source>
        <dbReference type="EMBL" id="EDP14913.1"/>
    </source>
</evidence>
<accession>A8RWJ7</accession>
<protein>
    <submittedName>
        <fullName evidence="1">Uncharacterized protein</fullName>
    </submittedName>
</protein>
<dbReference type="eggNOG" id="ENOG5032S1B">
    <property type="taxonomic scope" value="Bacteria"/>
</dbReference>
<organism evidence="1 2">
    <name type="scientific">Enterocloster bolteae (strain ATCC BAA-613 / DSM 15670 / CCUG 46953 / JCM 12243 / WAL 16351)</name>
    <name type="common">Clostridium bolteae</name>
    <dbReference type="NCBI Taxonomy" id="411902"/>
    <lineage>
        <taxon>Bacteria</taxon>
        <taxon>Bacillati</taxon>
        <taxon>Bacillota</taxon>
        <taxon>Clostridia</taxon>
        <taxon>Lachnospirales</taxon>
        <taxon>Lachnospiraceae</taxon>
        <taxon>Enterocloster</taxon>
    </lineage>
</organism>
<dbReference type="AlphaFoldDB" id="A8RWJ7"/>
<dbReference type="HOGENOM" id="CLU_195852_0_0_9"/>
<dbReference type="EMBL" id="ABCC02000037">
    <property type="protein sequence ID" value="EDP14913.1"/>
    <property type="molecule type" value="Genomic_DNA"/>
</dbReference>
<reference evidence="1 2" key="2">
    <citation type="submission" date="2007-09" db="EMBL/GenBank/DDBJ databases">
        <title>Draft genome sequence of Clostridium bolteae (ATCC BAA-613).</title>
        <authorList>
            <person name="Sudarsanam P."/>
            <person name="Ley R."/>
            <person name="Guruge J."/>
            <person name="Turnbaugh P.J."/>
            <person name="Mahowald M."/>
            <person name="Liep D."/>
            <person name="Gordon J."/>
        </authorList>
    </citation>
    <scope>NUCLEOTIDE SEQUENCE [LARGE SCALE GENOMIC DNA]</scope>
    <source>
        <strain evidence="2">ATCC BAA-613 / DSM 15670 / CCUG 46953 / JCM 12243 / WAL 16351</strain>
    </source>
</reference>
<dbReference type="Proteomes" id="UP000005396">
    <property type="component" value="Unassembled WGS sequence"/>
</dbReference>
<reference evidence="1 2" key="1">
    <citation type="submission" date="2007-08" db="EMBL/GenBank/DDBJ databases">
        <authorList>
            <person name="Fulton L."/>
            <person name="Clifton S."/>
            <person name="Fulton B."/>
            <person name="Xu J."/>
            <person name="Minx P."/>
            <person name="Pepin K.H."/>
            <person name="Johnson M."/>
            <person name="Thiruvilangam P."/>
            <person name="Bhonagiri V."/>
            <person name="Nash W.E."/>
            <person name="Mardis E.R."/>
            <person name="Wilson R.K."/>
        </authorList>
    </citation>
    <scope>NUCLEOTIDE SEQUENCE [LARGE SCALE GENOMIC DNA]</scope>
    <source>
        <strain evidence="2">ATCC BAA-613 / DSM 15670 / CCUG 46953 / JCM 12243 / WAL 16351</strain>
    </source>
</reference>
<dbReference type="PaxDb" id="411902-CLOBOL_04605"/>
<evidence type="ECO:0000313" key="2">
    <source>
        <dbReference type="Proteomes" id="UP000005396"/>
    </source>
</evidence>
<proteinExistence type="predicted"/>
<name>A8RWJ7_ENTBW</name>
<comment type="caution">
    <text evidence="1">The sequence shown here is derived from an EMBL/GenBank/DDBJ whole genome shotgun (WGS) entry which is preliminary data.</text>
</comment>